<evidence type="ECO:0000256" key="1">
    <source>
        <dbReference type="ARBA" id="ARBA00023015"/>
    </source>
</evidence>
<dbReference type="Pfam" id="PF13280">
    <property type="entry name" value="WYL"/>
    <property type="match status" value="1"/>
</dbReference>
<dbReference type="InterPro" id="IPR001034">
    <property type="entry name" value="DeoR_HTH"/>
</dbReference>
<evidence type="ECO:0000256" key="3">
    <source>
        <dbReference type="ARBA" id="ARBA00023163"/>
    </source>
</evidence>
<evidence type="ECO:0000313" key="6">
    <source>
        <dbReference type="Proteomes" id="UP000269097"/>
    </source>
</evidence>
<dbReference type="Pfam" id="PF08279">
    <property type="entry name" value="HTH_11"/>
    <property type="match status" value="1"/>
</dbReference>
<proteinExistence type="predicted"/>
<dbReference type="InterPro" id="IPR051534">
    <property type="entry name" value="CBASS_pafABC_assoc_protein"/>
</dbReference>
<dbReference type="PROSITE" id="PS52050">
    <property type="entry name" value="WYL"/>
    <property type="match status" value="1"/>
</dbReference>
<accession>A0A3G3K147</accession>
<dbReference type="AlphaFoldDB" id="A0A3G3K147"/>
<feature type="domain" description="HTH deoR-type" evidence="4">
    <location>
        <begin position="2"/>
        <end position="57"/>
    </location>
</feature>
<dbReference type="EMBL" id="CP033433">
    <property type="protein sequence ID" value="AYQ74274.1"/>
    <property type="molecule type" value="Genomic_DNA"/>
</dbReference>
<dbReference type="InterPro" id="IPR057727">
    <property type="entry name" value="WCX_dom"/>
</dbReference>
<keyword evidence="6" id="KW-1185">Reference proteome</keyword>
<dbReference type="InterPro" id="IPR028349">
    <property type="entry name" value="PafC-like"/>
</dbReference>
<dbReference type="PROSITE" id="PS51000">
    <property type="entry name" value="HTH_DEOR_2"/>
    <property type="match status" value="1"/>
</dbReference>
<dbReference type="InterPro" id="IPR036388">
    <property type="entry name" value="WH-like_DNA-bd_sf"/>
</dbReference>
<keyword evidence="1" id="KW-0805">Transcription regulation</keyword>
<reference evidence="5 6" key="1">
    <citation type="submission" date="2018-10" db="EMBL/GenBank/DDBJ databases">
        <title>Genome Sequence of Cohnella sp.</title>
        <authorList>
            <person name="Srinivasan S."/>
            <person name="Kim M.K."/>
        </authorList>
    </citation>
    <scope>NUCLEOTIDE SEQUENCE [LARGE SCALE GENOMIC DNA]</scope>
    <source>
        <strain evidence="5 6">18JY8-7</strain>
    </source>
</reference>
<evidence type="ECO:0000256" key="2">
    <source>
        <dbReference type="ARBA" id="ARBA00023125"/>
    </source>
</evidence>
<dbReference type="Pfam" id="PF25583">
    <property type="entry name" value="WCX"/>
    <property type="match status" value="1"/>
</dbReference>
<sequence length="322" mass="36094">MKADRLLSILMWLQTNGRATARELAARLEVSERTVHRDMETLGMAGIPVVADRGYRGGWSLPEGYRSRLTGMTADEISSLLLLGTSSVVKDLGLTDSAQAAFRKLLAALPASVRENAEIARQRIHVDGAGWRPPAGSSSADAERLSIIQQAVWEERTLRILYRAVVADMDKERVVAPLGLVAKQSVWYMIAIADGDMRTYRISRLSAVTLLDERFERPDGFELAAYWEQSTERFRATLPRYPARVRVSEARWPRFAAERYVYLQGERLPVDGWIEADVEFHTLDSACGIMLSYGKHAEALEPEELRLAVRSELQALGELYGI</sequence>
<evidence type="ECO:0000313" key="5">
    <source>
        <dbReference type="EMBL" id="AYQ74274.1"/>
    </source>
</evidence>
<keyword evidence="2" id="KW-0238">DNA-binding</keyword>
<evidence type="ECO:0000259" key="4">
    <source>
        <dbReference type="PROSITE" id="PS51000"/>
    </source>
</evidence>
<gene>
    <name evidence="5" type="ORF">EAV92_17885</name>
</gene>
<dbReference type="PANTHER" id="PTHR34580">
    <property type="match status" value="1"/>
</dbReference>
<dbReference type="InterPro" id="IPR036390">
    <property type="entry name" value="WH_DNA-bd_sf"/>
</dbReference>
<dbReference type="InterPro" id="IPR013196">
    <property type="entry name" value="HTH_11"/>
</dbReference>
<dbReference type="PIRSF" id="PIRSF016838">
    <property type="entry name" value="PafC"/>
    <property type="match status" value="1"/>
</dbReference>
<keyword evidence="3" id="KW-0804">Transcription</keyword>
<dbReference type="PANTHER" id="PTHR34580:SF1">
    <property type="entry name" value="PROTEIN PAFC"/>
    <property type="match status" value="1"/>
</dbReference>
<dbReference type="RefSeq" id="WP_123042355.1">
    <property type="nucleotide sequence ID" value="NZ_CP033433.1"/>
</dbReference>
<name>A0A3G3K147_9BACL</name>
<dbReference type="Gene3D" id="1.10.10.10">
    <property type="entry name" value="Winged helix-like DNA-binding domain superfamily/Winged helix DNA-binding domain"/>
    <property type="match status" value="1"/>
</dbReference>
<dbReference type="InterPro" id="IPR026881">
    <property type="entry name" value="WYL_dom"/>
</dbReference>
<dbReference type="Proteomes" id="UP000269097">
    <property type="component" value="Chromosome"/>
</dbReference>
<dbReference type="InterPro" id="IPR018356">
    <property type="entry name" value="Tscrpt_reg_HTH_DeoR_CS"/>
</dbReference>
<dbReference type="GO" id="GO:0003700">
    <property type="term" value="F:DNA-binding transcription factor activity"/>
    <property type="evidence" value="ECO:0007669"/>
    <property type="project" value="InterPro"/>
</dbReference>
<organism evidence="5 6">
    <name type="scientific">Cohnella candidum</name>
    <dbReference type="NCBI Taxonomy" id="2674991"/>
    <lineage>
        <taxon>Bacteria</taxon>
        <taxon>Bacillati</taxon>
        <taxon>Bacillota</taxon>
        <taxon>Bacilli</taxon>
        <taxon>Bacillales</taxon>
        <taxon>Paenibacillaceae</taxon>
        <taxon>Cohnella</taxon>
    </lineage>
</organism>
<dbReference type="KEGG" id="coh:EAV92_17885"/>
<dbReference type="SUPFAM" id="SSF46785">
    <property type="entry name" value="Winged helix' DNA-binding domain"/>
    <property type="match status" value="1"/>
</dbReference>
<dbReference type="PROSITE" id="PS00894">
    <property type="entry name" value="HTH_DEOR_1"/>
    <property type="match status" value="1"/>
</dbReference>
<dbReference type="GO" id="GO:0003677">
    <property type="term" value="F:DNA binding"/>
    <property type="evidence" value="ECO:0007669"/>
    <property type="project" value="UniProtKB-KW"/>
</dbReference>
<protein>
    <submittedName>
        <fullName evidence="5">YafY family transcriptional regulator</fullName>
    </submittedName>
</protein>